<dbReference type="Proteomes" id="UP000076584">
    <property type="component" value="Unassembled WGS sequence"/>
</dbReference>
<feature type="region of interest" description="Disordered" evidence="1">
    <location>
        <begin position="901"/>
        <end position="1203"/>
    </location>
</feature>
<feature type="compositionally biased region" description="Low complexity" evidence="1">
    <location>
        <begin position="924"/>
        <end position="933"/>
    </location>
</feature>
<feature type="compositionally biased region" description="Low complexity" evidence="1">
    <location>
        <begin position="855"/>
        <end position="879"/>
    </location>
</feature>
<feature type="region of interest" description="Disordered" evidence="1">
    <location>
        <begin position="852"/>
        <end position="881"/>
    </location>
</feature>
<dbReference type="EMBL" id="LFIW01000342">
    <property type="protein sequence ID" value="KZL87000.1"/>
    <property type="molecule type" value="Genomic_DNA"/>
</dbReference>
<sequence length="1203" mass="129571">MNIPKLTFNPPSGDAITPPTSRTVDRASPKMTLAGFSTLEVTPQPNGGMASSLSSLSIDFTTPTKAGASPKSKSTTKKQAPSFASLSLASPSKKYSTAETPRPKKGFSTDLKIVPLAQSSTRTPSPKKVSFADESFTPLSASTPKHFGASTPKFARGLSPKSSPSKPALSDFSVMSITSPTTPQLSHHQSDSNQGQFEIRAALVSPSTSGDQKHETGGAYESPSKADTTMHDITMMSDFTVASPRKSQGYTFASIELSDMAKKLCAPFDSESYEDFDFTSTLSPVPDFPRRPARIPRRKQRRRTRGLMLERAIAKRVVESLAVEELDAAAQFRHIAVKGELAYALCPRKRQRVAEASEEDYSEPYWLDEEVEERPVINMIEARRVLRNDLFSLPAGPSVREQRQQYKADMQKYGQVMGTTKGKRNYDGEPKRAYNNGLLTHAIMKPLLAFPMPDLSFEWVLETAIRDSNKAHGREQQKHRNVRQPIAVFGESDFSVIEEEEEPQSPTAKLPHFPSSATHHSEASRKTRLDQGLVSLRSKIAAFEAQEQNLAPSSPLSSPIGPGFTFEVPSFISSPSVIQTNDDEEIEEGLEETSEPVASPIVYFKDRSQTSPFKKRKSLPATRRPSVTSLLRRVSLPLTLPAAASDQLPLAQDLQDPASGSLVGAPDSSVELPAVQDPSVVDSASSAFVQAAPASAGEVSSSSELALASPVGSPSPSPVVVDVRENPDIFGSFQERSSSPIQTLPSLAHVFEEAEETTDAKVAVSKEDGRLIVRFKVSEEHSALIAAEDVSLAAPMPPAVQAGQVEEQDKQDEKDVEEVSQVPDQAPALALDDDSDLVMLREFMSRHAARKAAKAAEPAEPVEPADLALSPTPASTLPLSPTPIPSAPIVAAIAPTPERAQSIWADTPAFSVTSSSERPRSSRRASPVVSTARQPLGALDVNSPSPRKVKRKADDVEEREISPEKKPQPPKRQRREKAEKPGRDENEKPKEDENTKPAEEAAPVPGVRTRAQRAAERGEVAPATKIPMRHKGYARVRSGEKDLAALTRQNTRTNKGSALPAEQVLESLKSAPPTVETRAAAAARKDGKSVQWAEQLARSQSEEPSSAPLSSTEEKQVGKTRGRAKGSTNKNTAAKPSNASTSSTTAKATTAKSTKSRQPAIPGPKTEGAKVAKPKKVTAAAKKELGLSANGTPAKRSARIANK</sequence>
<feature type="compositionally biased region" description="Polar residues" evidence="1">
    <location>
        <begin position="1047"/>
        <end position="1056"/>
    </location>
</feature>
<comment type="caution">
    <text evidence="2">The sequence shown here is derived from an EMBL/GenBank/DDBJ whole genome shotgun (WGS) entry which is preliminary data.</text>
</comment>
<proteinExistence type="predicted"/>
<feature type="compositionally biased region" description="Acidic residues" evidence="1">
    <location>
        <begin position="581"/>
        <end position="594"/>
    </location>
</feature>
<feature type="compositionally biased region" description="Low complexity" evidence="1">
    <location>
        <begin position="1132"/>
        <end position="1153"/>
    </location>
</feature>
<feature type="region of interest" description="Disordered" evidence="1">
    <location>
        <begin position="60"/>
        <end position="171"/>
    </location>
</feature>
<evidence type="ECO:0000313" key="3">
    <source>
        <dbReference type="Proteomes" id="UP000076584"/>
    </source>
</evidence>
<feature type="region of interest" description="Disordered" evidence="1">
    <location>
        <begin position="802"/>
        <end position="822"/>
    </location>
</feature>
<feature type="compositionally biased region" description="Low complexity" evidence="1">
    <location>
        <begin position="81"/>
        <end position="95"/>
    </location>
</feature>
<reference evidence="2 3" key="1">
    <citation type="submission" date="2015-06" db="EMBL/GenBank/DDBJ databases">
        <title>Survival trade-offs in plant roots during colonization by closely related pathogenic and mutualistic fungi.</title>
        <authorList>
            <person name="Hacquard S."/>
            <person name="Kracher B."/>
            <person name="Hiruma K."/>
            <person name="Weinman A."/>
            <person name="Muench P."/>
            <person name="Garrido Oter R."/>
            <person name="Ver Loren van Themaat E."/>
            <person name="Dallerey J.-F."/>
            <person name="Damm U."/>
            <person name="Henrissat B."/>
            <person name="Lespinet O."/>
            <person name="Thon M."/>
            <person name="Kemen E."/>
            <person name="McHardy A.C."/>
            <person name="Schulze-Lefert P."/>
            <person name="O'Connell R.J."/>
        </authorList>
    </citation>
    <scope>NUCLEOTIDE SEQUENCE [LARGE SCALE GENOMIC DNA]</scope>
    <source>
        <strain evidence="2 3">MAFF 238704</strain>
    </source>
</reference>
<gene>
    <name evidence="2" type="ORF">CI238_02182</name>
</gene>
<name>A0A162PCU5_COLIC</name>
<dbReference type="AlphaFoldDB" id="A0A162PCU5"/>
<feature type="compositionally biased region" description="Basic and acidic residues" evidence="1">
    <location>
        <begin position="976"/>
        <end position="999"/>
    </location>
</feature>
<feature type="region of interest" description="Disordered" evidence="1">
    <location>
        <begin position="205"/>
        <end position="226"/>
    </location>
</feature>
<evidence type="ECO:0000313" key="2">
    <source>
        <dbReference type="EMBL" id="KZL87000.1"/>
    </source>
</evidence>
<organism evidence="2 3">
    <name type="scientific">Colletotrichum incanum</name>
    <name type="common">Soybean anthracnose fungus</name>
    <dbReference type="NCBI Taxonomy" id="1573173"/>
    <lineage>
        <taxon>Eukaryota</taxon>
        <taxon>Fungi</taxon>
        <taxon>Dikarya</taxon>
        <taxon>Ascomycota</taxon>
        <taxon>Pezizomycotina</taxon>
        <taxon>Sordariomycetes</taxon>
        <taxon>Hypocreomycetidae</taxon>
        <taxon>Glomerellales</taxon>
        <taxon>Glomerellaceae</taxon>
        <taxon>Colletotrichum</taxon>
        <taxon>Colletotrichum spaethianum species complex</taxon>
    </lineage>
</organism>
<feature type="region of interest" description="Disordered" evidence="1">
    <location>
        <begin position="575"/>
        <end position="594"/>
    </location>
</feature>
<evidence type="ECO:0000256" key="1">
    <source>
        <dbReference type="SAM" id="MobiDB-lite"/>
    </source>
</evidence>
<protein>
    <submittedName>
        <fullName evidence="2">Uncharacterized protein</fullName>
    </submittedName>
</protein>
<feature type="compositionally biased region" description="Polar residues" evidence="1">
    <location>
        <begin position="1097"/>
        <end position="1111"/>
    </location>
</feature>
<feature type="region of interest" description="Disordered" evidence="1">
    <location>
        <begin position="1"/>
        <end position="29"/>
    </location>
</feature>
<accession>A0A162PCU5</accession>
<feature type="region of interest" description="Disordered" evidence="1">
    <location>
        <begin position="497"/>
        <end position="527"/>
    </location>
</feature>
<keyword evidence="3" id="KW-1185">Reference proteome</keyword>